<name>A0A848DF79_9PSEU</name>
<evidence type="ECO:0000313" key="2">
    <source>
        <dbReference type="Proteomes" id="UP000586918"/>
    </source>
</evidence>
<organism evidence="1 2">
    <name type="scientific">Pseudonocardia bannensis</name>
    <dbReference type="NCBI Taxonomy" id="630973"/>
    <lineage>
        <taxon>Bacteria</taxon>
        <taxon>Bacillati</taxon>
        <taxon>Actinomycetota</taxon>
        <taxon>Actinomycetes</taxon>
        <taxon>Pseudonocardiales</taxon>
        <taxon>Pseudonocardiaceae</taxon>
        <taxon>Pseudonocardia</taxon>
    </lineage>
</organism>
<dbReference type="EMBL" id="JAAXKZ010000015">
    <property type="protein sequence ID" value="NMH91282.1"/>
    <property type="molecule type" value="Genomic_DNA"/>
</dbReference>
<evidence type="ECO:0000313" key="1">
    <source>
        <dbReference type="EMBL" id="NMH91282.1"/>
    </source>
</evidence>
<protein>
    <submittedName>
        <fullName evidence="1">Uncharacterized protein</fullName>
    </submittedName>
</protein>
<dbReference type="Proteomes" id="UP000586918">
    <property type="component" value="Unassembled WGS sequence"/>
</dbReference>
<sequence length="60" mass="6667">MSRTVDRTIEDIDAAMRELRRSLSGIPFRAGGFKNTHDNLARNVAHLTVLLDAARSTLSK</sequence>
<proteinExistence type="predicted"/>
<comment type="caution">
    <text evidence="1">The sequence shown here is derived from an EMBL/GenBank/DDBJ whole genome shotgun (WGS) entry which is preliminary data.</text>
</comment>
<dbReference type="AlphaFoldDB" id="A0A848DF79"/>
<reference evidence="1 2" key="1">
    <citation type="submission" date="2020-04" db="EMBL/GenBank/DDBJ databases">
        <authorList>
            <person name="Klaysubun C."/>
            <person name="Duangmal K."/>
            <person name="Lipun K."/>
        </authorList>
    </citation>
    <scope>NUCLEOTIDE SEQUENCE [LARGE SCALE GENOMIC DNA]</scope>
    <source>
        <strain evidence="1 2">DSM 45300</strain>
    </source>
</reference>
<gene>
    <name evidence="1" type="ORF">HF519_06690</name>
</gene>
<accession>A0A848DF79</accession>
<keyword evidence="2" id="KW-1185">Reference proteome</keyword>
<dbReference type="RefSeq" id="WP_169384319.1">
    <property type="nucleotide sequence ID" value="NZ_JAAXKZ010000015.1"/>
</dbReference>